<gene>
    <name evidence="2" type="ORF">Kpho01_60720</name>
</gene>
<dbReference type="SMART" id="SM00530">
    <property type="entry name" value="HTH_XRE"/>
    <property type="match status" value="1"/>
</dbReference>
<dbReference type="GO" id="GO:0003677">
    <property type="term" value="F:DNA binding"/>
    <property type="evidence" value="ECO:0007669"/>
    <property type="project" value="InterPro"/>
</dbReference>
<dbReference type="PROSITE" id="PS50943">
    <property type="entry name" value="HTH_CROC1"/>
    <property type="match status" value="1"/>
</dbReference>
<feature type="domain" description="HTH cro/C1-type" evidence="1">
    <location>
        <begin position="35"/>
        <end position="90"/>
    </location>
</feature>
<evidence type="ECO:0000313" key="2">
    <source>
        <dbReference type="EMBL" id="GLW58061.1"/>
    </source>
</evidence>
<proteinExistence type="predicted"/>
<protein>
    <recommendedName>
        <fullName evidence="1">HTH cro/C1-type domain-containing protein</fullName>
    </recommendedName>
</protein>
<evidence type="ECO:0000259" key="1">
    <source>
        <dbReference type="PROSITE" id="PS50943"/>
    </source>
</evidence>
<name>A0A9W6UQ14_9ACTN</name>
<dbReference type="InterPro" id="IPR010982">
    <property type="entry name" value="Lambda_DNA-bd_dom_sf"/>
</dbReference>
<comment type="caution">
    <text evidence="2">The sequence shown here is derived from an EMBL/GenBank/DDBJ whole genome shotgun (WGS) entry which is preliminary data.</text>
</comment>
<sequence length="385" mass="41861">MPPPQPGLLTDGIRWHWTTPRAQSALRRRSLPEILQLYCEINDLTQQDLADLLGYSRSYISRIRTGSRTITDTRSLLALAERLGLPPHCLGVADEADGDHRLVIQLAESVLRLAEIARRSGQATTAVAELWPLVARLEARVADGHTDLDVLRLLARARTSLGVALGHVLPEERLAAAARWTGKGLTVARRLDDPTLHAHALRHHGNELRKSGLHTRALDRLHQARDLAPTPAARAEAVVLLARAAGTAGRTAAFDDAVEEGQRLLDETAPTPLFSAFTLHEVRLRGLLGTSRVHVAADLLDHAPNPGLNASTQWRIISAITAGQVLLRRGDRAGAREQLHAAVDGASAHRLPHQLQRILRASTTLPDVRDSAEASLRELRAAIAA</sequence>
<dbReference type="SUPFAM" id="SSF47413">
    <property type="entry name" value="lambda repressor-like DNA-binding domains"/>
    <property type="match status" value="1"/>
</dbReference>
<dbReference type="Proteomes" id="UP001165143">
    <property type="component" value="Unassembled WGS sequence"/>
</dbReference>
<dbReference type="InterPro" id="IPR001387">
    <property type="entry name" value="Cro/C1-type_HTH"/>
</dbReference>
<evidence type="ECO:0000313" key="3">
    <source>
        <dbReference type="Proteomes" id="UP001165143"/>
    </source>
</evidence>
<accession>A0A9W6UQ14</accession>
<dbReference type="Gene3D" id="1.10.260.40">
    <property type="entry name" value="lambda repressor-like DNA-binding domains"/>
    <property type="match status" value="1"/>
</dbReference>
<reference evidence="2" key="1">
    <citation type="submission" date="2023-02" db="EMBL/GenBank/DDBJ databases">
        <title>Kitasatospora phosalacinea NBRC 14362.</title>
        <authorList>
            <person name="Ichikawa N."/>
            <person name="Sato H."/>
            <person name="Tonouchi N."/>
        </authorList>
    </citation>
    <scope>NUCLEOTIDE SEQUENCE</scope>
    <source>
        <strain evidence="2">NBRC 14362</strain>
    </source>
</reference>
<dbReference type="CDD" id="cd00093">
    <property type="entry name" value="HTH_XRE"/>
    <property type="match status" value="1"/>
</dbReference>
<dbReference type="RefSeq" id="WP_199811246.1">
    <property type="nucleotide sequence ID" value="NZ_BSRX01000046.1"/>
</dbReference>
<dbReference type="AlphaFoldDB" id="A0A9W6UQ14"/>
<dbReference type="Pfam" id="PF01381">
    <property type="entry name" value="HTH_3"/>
    <property type="match status" value="1"/>
</dbReference>
<organism evidence="2 3">
    <name type="scientific">Kitasatospora phosalacinea</name>
    <dbReference type="NCBI Taxonomy" id="2065"/>
    <lineage>
        <taxon>Bacteria</taxon>
        <taxon>Bacillati</taxon>
        <taxon>Actinomycetota</taxon>
        <taxon>Actinomycetes</taxon>
        <taxon>Kitasatosporales</taxon>
        <taxon>Streptomycetaceae</taxon>
        <taxon>Kitasatospora</taxon>
    </lineage>
</organism>
<dbReference type="EMBL" id="BSRX01000046">
    <property type="protein sequence ID" value="GLW58061.1"/>
    <property type="molecule type" value="Genomic_DNA"/>
</dbReference>